<keyword evidence="3" id="KW-0833">Ubl conjugation pathway</keyword>
<evidence type="ECO:0000313" key="7">
    <source>
        <dbReference type="Proteomes" id="UP000019335"/>
    </source>
</evidence>
<keyword evidence="7" id="KW-1185">Reference proteome</keyword>
<comment type="subcellular location">
    <subcellularLocation>
        <location evidence="1 3">Nucleus</location>
    </subcellularLocation>
</comment>
<dbReference type="EC" id="2.3.2.27" evidence="3"/>
<proteinExistence type="inferred from homology"/>
<dbReference type="GO" id="GO:0071006">
    <property type="term" value="C:U2-type catalytic step 1 spliceosome"/>
    <property type="evidence" value="ECO:0007669"/>
    <property type="project" value="TreeGrafter"/>
</dbReference>
<dbReference type="PROSITE" id="PS51698">
    <property type="entry name" value="U_BOX"/>
    <property type="match status" value="1"/>
</dbReference>
<dbReference type="GO" id="GO:0061630">
    <property type="term" value="F:ubiquitin protein ligase activity"/>
    <property type="evidence" value="ECO:0007669"/>
    <property type="project" value="UniProtKB-UniRule"/>
</dbReference>
<dbReference type="Gene3D" id="3.30.40.10">
    <property type="entry name" value="Zinc/RING finger domain, C3HC4 (zinc finger)"/>
    <property type="match status" value="1"/>
</dbReference>
<evidence type="ECO:0000256" key="4">
    <source>
        <dbReference type="SAM" id="MobiDB-lite"/>
    </source>
</evidence>
<dbReference type="GO" id="GO:0000974">
    <property type="term" value="C:Prp19 complex"/>
    <property type="evidence" value="ECO:0007669"/>
    <property type="project" value="UniProtKB-UniRule"/>
</dbReference>
<keyword evidence="3" id="KW-0747">Spliceosome</keyword>
<evidence type="ECO:0000256" key="3">
    <source>
        <dbReference type="RuleBase" id="RU367101"/>
    </source>
</evidence>
<feature type="region of interest" description="Disordered" evidence="4">
    <location>
        <begin position="39"/>
        <end position="73"/>
    </location>
</feature>
<dbReference type="GO" id="GO:0005737">
    <property type="term" value="C:cytoplasm"/>
    <property type="evidence" value="ECO:0007669"/>
    <property type="project" value="TreeGrafter"/>
</dbReference>
<dbReference type="FunFam" id="3.30.40.10:FF:000027">
    <property type="entry name" value="Pre-mRNA-processing factor 19, putative"/>
    <property type="match status" value="1"/>
</dbReference>
<evidence type="ECO:0000256" key="2">
    <source>
        <dbReference type="ARBA" id="ARBA00023242"/>
    </source>
</evidence>
<keyword evidence="2 3" id="KW-0539">Nucleus</keyword>
<feature type="domain" description="U-box" evidence="5">
    <location>
        <begin position="1"/>
        <end position="70"/>
    </location>
</feature>
<name>W7TK88_9STRA</name>
<dbReference type="InterPro" id="IPR038959">
    <property type="entry name" value="Prp19"/>
</dbReference>
<dbReference type="GO" id="GO:0006281">
    <property type="term" value="P:DNA repair"/>
    <property type="evidence" value="ECO:0007669"/>
    <property type="project" value="UniProtKB-KW"/>
</dbReference>
<dbReference type="PANTHER" id="PTHR43995:SF1">
    <property type="entry name" value="PRE-MRNA-PROCESSING FACTOR 19"/>
    <property type="match status" value="1"/>
</dbReference>
<comment type="pathway">
    <text evidence="3">Protein modification; protein ubiquitination.</text>
</comment>
<dbReference type="OrthoDB" id="687049at2759"/>
<dbReference type="AlphaFoldDB" id="W7TK88"/>
<dbReference type="InterPro" id="IPR013083">
    <property type="entry name" value="Znf_RING/FYVE/PHD"/>
</dbReference>
<evidence type="ECO:0000313" key="6">
    <source>
        <dbReference type="EMBL" id="EWM26492.1"/>
    </source>
</evidence>
<reference evidence="6 7" key="1">
    <citation type="journal article" date="2014" name="Mol. Plant">
        <title>Chromosome Scale Genome Assembly and Transcriptome Profiling of Nannochloropsis gaditana in Nitrogen Depletion.</title>
        <authorList>
            <person name="Corteggiani Carpinelli E."/>
            <person name="Telatin A."/>
            <person name="Vitulo N."/>
            <person name="Forcato C."/>
            <person name="D'Angelo M."/>
            <person name="Schiavon R."/>
            <person name="Vezzi A."/>
            <person name="Giacometti G.M."/>
            <person name="Morosinotto T."/>
            <person name="Valle G."/>
        </authorList>
    </citation>
    <scope>NUCLEOTIDE SEQUENCE [LARGE SCALE GENOMIC DNA]</scope>
    <source>
        <strain evidence="6 7">B-31</strain>
    </source>
</reference>
<dbReference type="EMBL" id="AZIL01000643">
    <property type="protein sequence ID" value="EWM26492.1"/>
    <property type="molecule type" value="Genomic_DNA"/>
</dbReference>
<sequence>MHCGISGEICEEPVLSRPSGVLYEKRVILKYIEAEHKDPANGEELCPDDLIPVKASTSKPRGKRGSGPIGEVH</sequence>
<dbReference type="UniPathway" id="UPA00143"/>
<dbReference type="GO" id="GO:0070534">
    <property type="term" value="P:protein K63-linked ubiquitination"/>
    <property type="evidence" value="ECO:0007669"/>
    <property type="project" value="UniProtKB-UniRule"/>
</dbReference>
<keyword evidence="3" id="KW-0507">mRNA processing</keyword>
<organism evidence="6 7">
    <name type="scientific">Nannochloropsis gaditana</name>
    <dbReference type="NCBI Taxonomy" id="72520"/>
    <lineage>
        <taxon>Eukaryota</taxon>
        <taxon>Sar</taxon>
        <taxon>Stramenopiles</taxon>
        <taxon>Ochrophyta</taxon>
        <taxon>Eustigmatophyceae</taxon>
        <taxon>Eustigmatales</taxon>
        <taxon>Monodopsidaceae</taxon>
        <taxon>Nannochloropsis</taxon>
    </lineage>
</organism>
<accession>W7TK88</accession>
<protein>
    <recommendedName>
        <fullName evidence="3">Pre-mRNA-processing factor 19</fullName>
        <ecNumber evidence="3">2.3.2.27</ecNumber>
    </recommendedName>
</protein>
<comment type="function">
    <text evidence="3">Ubiquitin-protein ligase which is mainly involved pre-mRNA splicing and DNA repair. Required for pre-mRNA splicing as component of the spliceosome.</text>
</comment>
<dbReference type="Proteomes" id="UP000019335">
    <property type="component" value="Chromosome 8"/>
</dbReference>
<keyword evidence="3" id="KW-0808">Transferase</keyword>
<comment type="similarity">
    <text evidence="3">Belongs to the WD repeat PRP19 family.</text>
</comment>
<dbReference type="GO" id="GO:0000398">
    <property type="term" value="P:mRNA splicing, via spliceosome"/>
    <property type="evidence" value="ECO:0007669"/>
    <property type="project" value="InterPro"/>
</dbReference>
<dbReference type="SMART" id="SM00504">
    <property type="entry name" value="Ubox"/>
    <property type="match status" value="1"/>
</dbReference>
<gene>
    <name evidence="6" type="ORF">Naga_100646g1</name>
</gene>
<dbReference type="InterPro" id="IPR003613">
    <property type="entry name" value="Ubox_domain"/>
</dbReference>
<dbReference type="PANTHER" id="PTHR43995">
    <property type="entry name" value="PRE-MRNA-PROCESSING FACTOR 19"/>
    <property type="match status" value="1"/>
</dbReference>
<dbReference type="SUPFAM" id="SSF57850">
    <property type="entry name" value="RING/U-box"/>
    <property type="match status" value="1"/>
</dbReference>
<keyword evidence="3" id="KW-0227">DNA damage</keyword>
<evidence type="ECO:0000259" key="5">
    <source>
        <dbReference type="PROSITE" id="PS51698"/>
    </source>
</evidence>
<comment type="subunit">
    <text evidence="3">Homotetramer.</text>
</comment>
<keyword evidence="3" id="KW-0234">DNA repair</keyword>
<comment type="catalytic activity">
    <reaction evidence="3">
        <text>S-ubiquitinyl-[E2 ubiquitin-conjugating enzyme]-L-cysteine + [acceptor protein]-L-lysine = [E2 ubiquitin-conjugating enzyme]-L-cysteine + N(6)-ubiquitinyl-[acceptor protein]-L-lysine.</text>
        <dbReference type="EC" id="2.3.2.27"/>
    </reaction>
</comment>
<keyword evidence="3" id="KW-0508">mRNA splicing</keyword>
<comment type="caution">
    <text evidence="6">The sequence shown here is derived from an EMBL/GenBank/DDBJ whole genome shotgun (WGS) entry which is preliminary data.</text>
</comment>
<evidence type="ECO:0000256" key="1">
    <source>
        <dbReference type="ARBA" id="ARBA00004123"/>
    </source>
</evidence>
<dbReference type="Pfam" id="PF04564">
    <property type="entry name" value="U-box"/>
    <property type="match status" value="1"/>
</dbReference>